<dbReference type="SUPFAM" id="SSF53448">
    <property type="entry name" value="Nucleotide-diphospho-sugar transferases"/>
    <property type="match status" value="1"/>
</dbReference>
<keyword evidence="4" id="KW-1185">Reference proteome</keyword>
<feature type="domain" description="Glycosyltransferase 2-like" evidence="2">
    <location>
        <begin position="1"/>
        <end position="85"/>
    </location>
</feature>
<dbReference type="PANTHER" id="PTHR43630">
    <property type="entry name" value="POLY-BETA-1,6-N-ACETYL-D-GLUCOSAMINE SYNTHASE"/>
    <property type="match status" value="1"/>
</dbReference>
<reference evidence="3 4" key="1">
    <citation type="submission" date="2016-10" db="EMBL/GenBank/DDBJ databases">
        <authorList>
            <person name="de Groot N.N."/>
        </authorList>
    </citation>
    <scope>NUCLEOTIDE SEQUENCE [LARGE SCALE GENOMIC DNA]</scope>
    <source>
        <strain evidence="3 4">CGMCC 1.7659</strain>
    </source>
</reference>
<dbReference type="Gene3D" id="3.90.550.10">
    <property type="entry name" value="Spore Coat Polysaccharide Biosynthesis Protein SpsA, Chain A"/>
    <property type="match status" value="1"/>
</dbReference>
<dbReference type="RefSeq" id="WP_217647828.1">
    <property type="nucleotide sequence ID" value="NZ_FOVF01000008.1"/>
</dbReference>
<dbReference type="Proteomes" id="UP000198575">
    <property type="component" value="Unassembled WGS sequence"/>
</dbReference>
<sequence>MIVRNEAPVIERCLRSVRPYIHSWAIADTGSNDGTQDLVRRTMADLPGELIERPWVDFAHNRNEALQLARAHGDYALIIDADEVLVGDADFSWPALDAPGYLLELVYGTTRYRRVALPRLDLDWCWRGVLHEALVSSRAAEARYLPGLRIHVHSDGARSQRPQAEKFAADAEVLRRALADEPDNARYAFYLAQSLRDAGRIEDAITAYRQRVAMGGWSEEVYQSMLQIALLGERSGRPEAEVLTAYLHAYDYRPGRAEAPCELARYCRLHKHYALGRDFAAIAVALPPTEDVLFVDHSVYAWRARDELAVSSYWCGEYARSAELSRELLANPLLPGTERARIEANLGFAQSALGDAQQ</sequence>
<protein>
    <submittedName>
        <fullName evidence="3">Glycosyl transferase family 2</fullName>
    </submittedName>
</protein>
<organism evidence="3 4">
    <name type="scientific">Dokdonella immobilis</name>
    <dbReference type="NCBI Taxonomy" id="578942"/>
    <lineage>
        <taxon>Bacteria</taxon>
        <taxon>Pseudomonadati</taxon>
        <taxon>Pseudomonadota</taxon>
        <taxon>Gammaproteobacteria</taxon>
        <taxon>Lysobacterales</taxon>
        <taxon>Rhodanobacteraceae</taxon>
        <taxon>Dokdonella</taxon>
    </lineage>
</organism>
<dbReference type="Pfam" id="PF00535">
    <property type="entry name" value="Glycos_transf_2"/>
    <property type="match status" value="1"/>
</dbReference>
<evidence type="ECO:0000313" key="3">
    <source>
        <dbReference type="EMBL" id="SFN21831.1"/>
    </source>
</evidence>
<dbReference type="InterPro" id="IPR001173">
    <property type="entry name" value="Glyco_trans_2-like"/>
</dbReference>
<dbReference type="EMBL" id="FOVF01000008">
    <property type="protein sequence ID" value="SFN21831.1"/>
    <property type="molecule type" value="Genomic_DNA"/>
</dbReference>
<dbReference type="InterPro" id="IPR029044">
    <property type="entry name" value="Nucleotide-diphossugar_trans"/>
</dbReference>
<dbReference type="STRING" id="578942.SAMN05216289_10857"/>
<dbReference type="InterPro" id="IPR011990">
    <property type="entry name" value="TPR-like_helical_dom_sf"/>
</dbReference>
<comment type="similarity">
    <text evidence="1">Belongs to the glycosyltransferase 2 family. WaaE/KdtX subfamily.</text>
</comment>
<dbReference type="SUPFAM" id="SSF48452">
    <property type="entry name" value="TPR-like"/>
    <property type="match status" value="1"/>
</dbReference>
<dbReference type="Gene3D" id="1.25.40.10">
    <property type="entry name" value="Tetratricopeptide repeat domain"/>
    <property type="match status" value="1"/>
</dbReference>
<keyword evidence="3" id="KW-0808">Transferase</keyword>
<gene>
    <name evidence="3" type="ORF">SAMN05216289_10857</name>
</gene>
<proteinExistence type="inferred from homology"/>
<accession>A0A1I4X778</accession>
<evidence type="ECO:0000256" key="1">
    <source>
        <dbReference type="ARBA" id="ARBA00038494"/>
    </source>
</evidence>
<dbReference type="GO" id="GO:0016740">
    <property type="term" value="F:transferase activity"/>
    <property type="evidence" value="ECO:0007669"/>
    <property type="project" value="UniProtKB-KW"/>
</dbReference>
<dbReference type="PANTHER" id="PTHR43630:SF2">
    <property type="entry name" value="GLYCOSYLTRANSFERASE"/>
    <property type="match status" value="1"/>
</dbReference>
<evidence type="ECO:0000259" key="2">
    <source>
        <dbReference type="Pfam" id="PF00535"/>
    </source>
</evidence>
<evidence type="ECO:0000313" key="4">
    <source>
        <dbReference type="Proteomes" id="UP000198575"/>
    </source>
</evidence>
<name>A0A1I4X778_9GAMM</name>
<dbReference type="AlphaFoldDB" id="A0A1I4X778"/>